<evidence type="ECO:0000256" key="3">
    <source>
        <dbReference type="ARBA" id="ARBA00022618"/>
    </source>
</evidence>
<keyword evidence="6 9" id="KW-0238">DNA-binding</keyword>
<dbReference type="InterPro" id="IPR002104">
    <property type="entry name" value="Integrase_catalytic"/>
</dbReference>
<dbReference type="PROSITE" id="PS51900">
    <property type="entry name" value="CB"/>
    <property type="match status" value="1"/>
</dbReference>
<evidence type="ECO:0000256" key="4">
    <source>
        <dbReference type="ARBA" id="ARBA00022829"/>
    </source>
</evidence>
<comment type="caution">
    <text evidence="13">The sequence shown here is derived from an EMBL/GenBank/DDBJ whole genome shotgun (WGS) entry which is preliminary data.</text>
</comment>
<dbReference type="Proteomes" id="UP000824109">
    <property type="component" value="Unassembled WGS sequence"/>
</dbReference>
<organism evidence="13 14">
    <name type="scientific">Candidatus Ornithomonoglobus merdipullorum</name>
    <dbReference type="NCBI Taxonomy" id="2840895"/>
    <lineage>
        <taxon>Bacteria</taxon>
        <taxon>Bacillati</taxon>
        <taxon>Bacillota</taxon>
        <taxon>Clostridia</taxon>
        <taxon>Candidatus Ornithomonoglobus</taxon>
    </lineage>
</organism>
<dbReference type="PANTHER" id="PTHR30349:SF77">
    <property type="entry name" value="TYROSINE RECOMBINASE XERC"/>
    <property type="match status" value="1"/>
</dbReference>
<dbReference type="GO" id="GO:0015074">
    <property type="term" value="P:DNA integration"/>
    <property type="evidence" value="ECO:0007669"/>
    <property type="project" value="UniProtKB-KW"/>
</dbReference>
<evidence type="ECO:0000256" key="2">
    <source>
        <dbReference type="ARBA" id="ARBA00022490"/>
    </source>
</evidence>
<reference evidence="13" key="1">
    <citation type="submission" date="2020-10" db="EMBL/GenBank/DDBJ databases">
        <authorList>
            <person name="Gilroy R."/>
        </authorList>
    </citation>
    <scope>NUCLEOTIDE SEQUENCE</scope>
    <source>
        <strain evidence="13">USAMLcec3-3695</strain>
    </source>
</reference>
<evidence type="ECO:0000259" key="12">
    <source>
        <dbReference type="PROSITE" id="PS51900"/>
    </source>
</evidence>
<dbReference type="AlphaFoldDB" id="A0A9D1SF66"/>
<keyword evidence="4" id="KW-0159">Chromosome partition</keyword>
<dbReference type="EMBL" id="DVNB01000088">
    <property type="protein sequence ID" value="HIU57906.1"/>
    <property type="molecule type" value="Genomic_DNA"/>
</dbReference>
<accession>A0A9D1SF66</accession>
<feature type="compositionally biased region" description="Polar residues" evidence="10">
    <location>
        <begin position="356"/>
        <end position="371"/>
    </location>
</feature>
<dbReference type="InterPro" id="IPR044068">
    <property type="entry name" value="CB"/>
</dbReference>
<dbReference type="InterPro" id="IPR050090">
    <property type="entry name" value="Tyrosine_recombinase_XerCD"/>
</dbReference>
<evidence type="ECO:0000256" key="6">
    <source>
        <dbReference type="ARBA" id="ARBA00023125"/>
    </source>
</evidence>
<dbReference type="InterPro" id="IPR011010">
    <property type="entry name" value="DNA_brk_join_enz"/>
</dbReference>
<feature type="compositionally biased region" description="Basic and acidic residues" evidence="10">
    <location>
        <begin position="346"/>
        <end position="355"/>
    </location>
</feature>
<evidence type="ECO:0000256" key="7">
    <source>
        <dbReference type="ARBA" id="ARBA00023172"/>
    </source>
</evidence>
<dbReference type="Gene3D" id="1.10.150.130">
    <property type="match status" value="1"/>
</dbReference>
<gene>
    <name evidence="13" type="ORF">IAA61_08900</name>
</gene>
<dbReference type="PROSITE" id="PS51898">
    <property type="entry name" value="TYR_RECOMBINASE"/>
    <property type="match status" value="1"/>
</dbReference>
<dbReference type="GO" id="GO:0051301">
    <property type="term" value="P:cell division"/>
    <property type="evidence" value="ECO:0007669"/>
    <property type="project" value="UniProtKB-KW"/>
</dbReference>
<evidence type="ECO:0000256" key="1">
    <source>
        <dbReference type="ARBA" id="ARBA00004496"/>
    </source>
</evidence>
<dbReference type="InterPro" id="IPR013762">
    <property type="entry name" value="Integrase-like_cat_sf"/>
</dbReference>
<dbReference type="SUPFAM" id="SSF56349">
    <property type="entry name" value="DNA breaking-rejoining enzymes"/>
    <property type="match status" value="1"/>
</dbReference>
<dbReference type="PANTHER" id="PTHR30349">
    <property type="entry name" value="PHAGE INTEGRASE-RELATED"/>
    <property type="match status" value="1"/>
</dbReference>
<dbReference type="InterPro" id="IPR010998">
    <property type="entry name" value="Integrase_recombinase_N"/>
</dbReference>
<evidence type="ECO:0000256" key="8">
    <source>
        <dbReference type="ARBA" id="ARBA00023306"/>
    </source>
</evidence>
<keyword evidence="7" id="KW-0233">DNA recombination</keyword>
<keyword evidence="8" id="KW-0131">Cell cycle</keyword>
<proteinExistence type="predicted"/>
<dbReference type="GO" id="GO:0003677">
    <property type="term" value="F:DNA binding"/>
    <property type="evidence" value="ECO:0007669"/>
    <property type="project" value="UniProtKB-UniRule"/>
</dbReference>
<comment type="subcellular location">
    <subcellularLocation>
        <location evidence="1">Cytoplasm</location>
    </subcellularLocation>
</comment>
<dbReference type="Gene3D" id="1.10.443.10">
    <property type="entry name" value="Intergrase catalytic core"/>
    <property type="match status" value="1"/>
</dbReference>
<feature type="region of interest" description="Disordered" evidence="10">
    <location>
        <begin position="346"/>
        <end position="371"/>
    </location>
</feature>
<protein>
    <submittedName>
        <fullName evidence="13">Tyrosine-type recombinase/integrase</fullName>
    </submittedName>
</protein>
<keyword evidence="2" id="KW-0963">Cytoplasm</keyword>
<keyword evidence="3" id="KW-0132">Cell division</keyword>
<sequence>MSKYIDLTKILTRLPDFVFDYIEIAYDGESVNTQIGYSLDIRTFLEYLRKFKFKNIQSIEDFTPKELGEVTLRDLNGFKAYLREYESEYINAKGNTVKRIRRNSEYGINRKLSGIRGLYLYLYKNDLIDSNITDKLDFKKIHQKMKKPLTTHDTLALIDVLCNGENYFTGRSRASYLTRKQRDIALFMAYLGTGCRVSELVNLNVNDVDFDSSSFVVTRKGGDQQEIFMPIQVENEMLKYMEERLEMKGIKDEDALFISRNGKRLSPQTVEKNLKSYCIAAGITDPDKMHPHALRRTFACNMIADGVDIKMVAELMGHKNIEVTHRYYTQYAVEKRREIMRKFEIAGGEPEKNESTDTNGQNVTVLKGDQS</sequence>
<dbReference type="GO" id="GO:0007059">
    <property type="term" value="P:chromosome segregation"/>
    <property type="evidence" value="ECO:0007669"/>
    <property type="project" value="UniProtKB-KW"/>
</dbReference>
<dbReference type="GO" id="GO:0005737">
    <property type="term" value="C:cytoplasm"/>
    <property type="evidence" value="ECO:0007669"/>
    <property type="project" value="UniProtKB-SubCell"/>
</dbReference>
<name>A0A9D1SF66_9FIRM</name>
<keyword evidence="5" id="KW-0229">DNA integration</keyword>
<evidence type="ECO:0000259" key="11">
    <source>
        <dbReference type="PROSITE" id="PS51898"/>
    </source>
</evidence>
<evidence type="ECO:0000313" key="13">
    <source>
        <dbReference type="EMBL" id="HIU57906.1"/>
    </source>
</evidence>
<feature type="domain" description="Tyr recombinase" evidence="11">
    <location>
        <begin position="144"/>
        <end position="341"/>
    </location>
</feature>
<evidence type="ECO:0000256" key="9">
    <source>
        <dbReference type="PROSITE-ProRule" id="PRU01248"/>
    </source>
</evidence>
<feature type="domain" description="Core-binding (CB)" evidence="12">
    <location>
        <begin position="16"/>
        <end position="123"/>
    </location>
</feature>
<evidence type="ECO:0000256" key="10">
    <source>
        <dbReference type="SAM" id="MobiDB-lite"/>
    </source>
</evidence>
<reference evidence="13" key="2">
    <citation type="journal article" date="2021" name="PeerJ">
        <title>Extensive microbial diversity within the chicken gut microbiome revealed by metagenomics and culture.</title>
        <authorList>
            <person name="Gilroy R."/>
            <person name="Ravi A."/>
            <person name="Getino M."/>
            <person name="Pursley I."/>
            <person name="Horton D.L."/>
            <person name="Alikhan N.F."/>
            <person name="Baker D."/>
            <person name="Gharbi K."/>
            <person name="Hall N."/>
            <person name="Watson M."/>
            <person name="Adriaenssens E.M."/>
            <person name="Foster-Nyarko E."/>
            <person name="Jarju S."/>
            <person name="Secka A."/>
            <person name="Antonio M."/>
            <person name="Oren A."/>
            <person name="Chaudhuri R.R."/>
            <person name="La Ragione R."/>
            <person name="Hildebrand F."/>
            <person name="Pallen M.J."/>
        </authorList>
    </citation>
    <scope>NUCLEOTIDE SEQUENCE</scope>
    <source>
        <strain evidence="13">USAMLcec3-3695</strain>
    </source>
</reference>
<dbReference type="Pfam" id="PF00589">
    <property type="entry name" value="Phage_integrase"/>
    <property type="match status" value="1"/>
</dbReference>
<evidence type="ECO:0000256" key="5">
    <source>
        <dbReference type="ARBA" id="ARBA00022908"/>
    </source>
</evidence>
<evidence type="ECO:0000313" key="14">
    <source>
        <dbReference type="Proteomes" id="UP000824109"/>
    </source>
</evidence>
<dbReference type="GO" id="GO:0006310">
    <property type="term" value="P:DNA recombination"/>
    <property type="evidence" value="ECO:0007669"/>
    <property type="project" value="UniProtKB-KW"/>
</dbReference>